<feature type="domain" description="CENP-V/GFA" evidence="5">
    <location>
        <begin position="5"/>
        <end position="123"/>
    </location>
</feature>
<reference evidence="6 7" key="1">
    <citation type="submission" date="2016-10" db="EMBL/GenBank/DDBJ databases">
        <authorList>
            <person name="Varghese N."/>
            <person name="Submissions S."/>
        </authorList>
    </citation>
    <scope>NUCLEOTIDE SEQUENCE [LARGE SCALE GENOMIC DNA]</scope>
    <source>
        <strain evidence="7">YIM D21,KCTC 23444,ACCC 10710</strain>
    </source>
</reference>
<dbReference type="PANTHER" id="PTHR33337">
    <property type="entry name" value="GFA DOMAIN-CONTAINING PROTEIN"/>
    <property type="match status" value="1"/>
</dbReference>
<sequence>MSKVYTGQCACGAVRIQAAGEPVAELHCQCRHCQLRSGTGHSSFTVFAGPEVVRIEGDTRSWSVTADSGNEKHQVFCPECGTPTHVTFPDSPGVTAISAALLDIASQFAPKFATYANSALPWDSLDPALTQYSEMPAG</sequence>
<dbReference type="InterPro" id="IPR006913">
    <property type="entry name" value="CENP-V/GFA"/>
</dbReference>
<dbReference type="GO" id="GO:0046872">
    <property type="term" value="F:metal ion binding"/>
    <property type="evidence" value="ECO:0007669"/>
    <property type="project" value="UniProtKB-KW"/>
</dbReference>
<evidence type="ECO:0000259" key="5">
    <source>
        <dbReference type="PROSITE" id="PS51891"/>
    </source>
</evidence>
<evidence type="ECO:0000313" key="7">
    <source>
        <dbReference type="Proteomes" id="UP000325289"/>
    </source>
</evidence>
<organism evidence="6 7">
    <name type="scientific">Roseivivax sediminis</name>
    <dbReference type="NCBI Taxonomy" id="936889"/>
    <lineage>
        <taxon>Bacteria</taxon>
        <taxon>Pseudomonadati</taxon>
        <taxon>Pseudomonadota</taxon>
        <taxon>Alphaproteobacteria</taxon>
        <taxon>Rhodobacterales</taxon>
        <taxon>Roseobacteraceae</taxon>
        <taxon>Roseivivax</taxon>
    </lineage>
</organism>
<evidence type="ECO:0000256" key="2">
    <source>
        <dbReference type="ARBA" id="ARBA00022723"/>
    </source>
</evidence>
<protein>
    <submittedName>
        <fullName evidence="6">Uncharacterized conserved protein</fullName>
    </submittedName>
</protein>
<comment type="similarity">
    <text evidence="1">Belongs to the Gfa family.</text>
</comment>
<dbReference type="SUPFAM" id="SSF51316">
    <property type="entry name" value="Mss4-like"/>
    <property type="match status" value="1"/>
</dbReference>
<dbReference type="OrthoDB" id="9807246at2"/>
<dbReference type="Pfam" id="PF04828">
    <property type="entry name" value="GFA"/>
    <property type="match status" value="1"/>
</dbReference>
<dbReference type="GO" id="GO:0016846">
    <property type="term" value="F:carbon-sulfur lyase activity"/>
    <property type="evidence" value="ECO:0007669"/>
    <property type="project" value="InterPro"/>
</dbReference>
<dbReference type="EMBL" id="FOMS01000022">
    <property type="protein sequence ID" value="SFE91305.1"/>
    <property type="molecule type" value="Genomic_DNA"/>
</dbReference>
<keyword evidence="3" id="KW-0862">Zinc</keyword>
<dbReference type="AlphaFoldDB" id="A0A1I2EEM6"/>
<evidence type="ECO:0000256" key="3">
    <source>
        <dbReference type="ARBA" id="ARBA00022833"/>
    </source>
</evidence>
<keyword evidence="7" id="KW-1185">Reference proteome</keyword>
<evidence type="ECO:0000256" key="4">
    <source>
        <dbReference type="ARBA" id="ARBA00023239"/>
    </source>
</evidence>
<dbReference type="Gene3D" id="3.90.1590.10">
    <property type="entry name" value="glutathione-dependent formaldehyde- activating enzyme (gfa)"/>
    <property type="match status" value="1"/>
</dbReference>
<dbReference type="RefSeq" id="WP_149758894.1">
    <property type="nucleotide sequence ID" value="NZ_FOMS01000022.1"/>
</dbReference>
<dbReference type="PROSITE" id="PS51891">
    <property type="entry name" value="CENP_V_GFA"/>
    <property type="match status" value="1"/>
</dbReference>
<gene>
    <name evidence="6" type="ORF">SAMN04515678_12236</name>
</gene>
<keyword evidence="4" id="KW-0456">Lyase</keyword>
<proteinExistence type="inferred from homology"/>
<dbReference type="PANTHER" id="PTHR33337:SF40">
    <property type="entry name" value="CENP-V_GFA DOMAIN-CONTAINING PROTEIN-RELATED"/>
    <property type="match status" value="1"/>
</dbReference>
<keyword evidence="2" id="KW-0479">Metal-binding</keyword>
<dbReference type="Proteomes" id="UP000325289">
    <property type="component" value="Unassembled WGS sequence"/>
</dbReference>
<evidence type="ECO:0000313" key="6">
    <source>
        <dbReference type="EMBL" id="SFE91305.1"/>
    </source>
</evidence>
<evidence type="ECO:0000256" key="1">
    <source>
        <dbReference type="ARBA" id="ARBA00005495"/>
    </source>
</evidence>
<dbReference type="InterPro" id="IPR011057">
    <property type="entry name" value="Mss4-like_sf"/>
</dbReference>
<name>A0A1I2EEM6_9RHOB</name>
<accession>A0A1I2EEM6</accession>